<dbReference type="EMBL" id="JFBM01000055">
    <property type="protein sequence ID" value="KFU75792.1"/>
    <property type="molecule type" value="Genomic_DNA"/>
</dbReference>
<accession>A0A2P2FGE3</accession>
<dbReference type="PANTHER" id="PTHR34047:SF3">
    <property type="entry name" value="BLR2052 PROTEIN"/>
    <property type="match status" value="1"/>
</dbReference>
<dbReference type="InterPro" id="IPR000477">
    <property type="entry name" value="RT_dom"/>
</dbReference>
<evidence type="ECO:0000313" key="3">
    <source>
        <dbReference type="Proteomes" id="UP000256220"/>
    </source>
</evidence>
<evidence type="ECO:0000259" key="1">
    <source>
        <dbReference type="Pfam" id="PF00078"/>
    </source>
</evidence>
<dbReference type="SUPFAM" id="SSF56672">
    <property type="entry name" value="DNA/RNA polymerases"/>
    <property type="match status" value="1"/>
</dbReference>
<proteinExistence type="predicted"/>
<comment type="caution">
    <text evidence="2">The sequence shown here is derived from an EMBL/GenBank/DDBJ whole genome shotgun (WGS) entry which is preliminary data.</text>
</comment>
<dbReference type="InterPro" id="IPR043502">
    <property type="entry name" value="DNA/RNA_pol_sf"/>
</dbReference>
<sequence length="94" mass="10924">MRVLGVPTVADRVAQTVVKMYLEPKVEPIFHPDSYGYRPKRSTLGAVEACRKRCWRMDWVVDLDIKAFFDSVPHDLVLKAVAHHTDQKWILLYV</sequence>
<dbReference type="Pfam" id="PF00078">
    <property type="entry name" value="RVT_1"/>
    <property type="match status" value="1"/>
</dbReference>
<dbReference type="Proteomes" id="UP000256220">
    <property type="component" value="Unassembled WGS sequence"/>
</dbReference>
<keyword evidence="3" id="KW-1185">Reference proteome</keyword>
<dbReference type="RefSeq" id="WP_241784106.1">
    <property type="nucleotide sequence ID" value="NZ_JFBM01000055.1"/>
</dbReference>
<name>A0A2P2FGE3_AMYLU</name>
<evidence type="ECO:0000313" key="2">
    <source>
        <dbReference type="EMBL" id="KFU75792.1"/>
    </source>
</evidence>
<dbReference type="AlphaFoldDB" id="A0A2P2FGE3"/>
<dbReference type="CDD" id="cd01651">
    <property type="entry name" value="RT_G2_intron"/>
    <property type="match status" value="1"/>
</dbReference>
<organism evidence="2 3">
    <name type="scientific">Amycolatopsis lurida NRRL 2430</name>
    <dbReference type="NCBI Taxonomy" id="1460371"/>
    <lineage>
        <taxon>Bacteria</taxon>
        <taxon>Bacillati</taxon>
        <taxon>Actinomycetota</taxon>
        <taxon>Actinomycetes</taxon>
        <taxon>Pseudonocardiales</taxon>
        <taxon>Pseudonocardiaceae</taxon>
        <taxon>Amycolatopsis</taxon>
    </lineage>
</organism>
<protein>
    <recommendedName>
        <fullName evidence="1">Reverse transcriptase domain-containing protein</fullName>
    </recommendedName>
</protein>
<feature type="domain" description="Reverse transcriptase" evidence="1">
    <location>
        <begin position="1"/>
        <end position="85"/>
    </location>
</feature>
<gene>
    <name evidence="2" type="ORF">BB31_39480</name>
</gene>
<dbReference type="PANTHER" id="PTHR34047">
    <property type="entry name" value="NUCLEAR INTRON MATURASE 1, MITOCHONDRIAL-RELATED"/>
    <property type="match status" value="1"/>
</dbReference>
<dbReference type="InterPro" id="IPR051083">
    <property type="entry name" value="GrpII_Intron_Splice-Mob/Def"/>
</dbReference>
<reference evidence="2 3" key="1">
    <citation type="journal article" date="2014" name="Genome Announc.">
        <title>Draft Genome Sequence of Amycolatopsis lurida NRRL 2430, Producer of the Glycopeptide Family Antibiotic Ristocetin.</title>
        <authorList>
            <person name="Kwun M.J."/>
            <person name="Hong H.J."/>
        </authorList>
    </citation>
    <scope>NUCLEOTIDE SEQUENCE [LARGE SCALE GENOMIC DNA]</scope>
    <source>
        <strain evidence="2 3">NRRL 2430</strain>
    </source>
</reference>